<keyword evidence="14" id="KW-0234">DNA repair</keyword>
<dbReference type="FunFam" id="3.40.10.10:FF:000001">
    <property type="entry name" value="DNA-3-methyladenine glycosylase 2"/>
    <property type="match status" value="1"/>
</dbReference>
<dbReference type="KEGG" id="shun:DWB77_01629"/>
<keyword evidence="5" id="KW-0808">Transferase</keyword>
<keyword evidence="6" id="KW-0479">Metal-binding</keyword>
<dbReference type="GO" id="GO:0032259">
    <property type="term" value="P:methylation"/>
    <property type="evidence" value="ECO:0007669"/>
    <property type="project" value="UniProtKB-KW"/>
</dbReference>
<evidence type="ECO:0000256" key="10">
    <source>
        <dbReference type="ARBA" id="ARBA00023015"/>
    </source>
</evidence>
<evidence type="ECO:0000313" key="25">
    <source>
        <dbReference type="Proteomes" id="UP000271554"/>
    </source>
</evidence>
<evidence type="ECO:0000256" key="4">
    <source>
        <dbReference type="ARBA" id="ARBA00022603"/>
    </source>
</evidence>
<dbReference type="Gene3D" id="1.10.1670.10">
    <property type="entry name" value="Helix-hairpin-Helix base-excision DNA repair enzymes (C-terminal)"/>
    <property type="match status" value="1"/>
</dbReference>
<evidence type="ECO:0000256" key="13">
    <source>
        <dbReference type="ARBA" id="ARBA00023163"/>
    </source>
</evidence>
<evidence type="ECO:0000256" key="8">
    <source>
        <dbReference type="ARBA" id="ARBA00022801"/>
    </source>
</evidence>
<keyword evidence="8" id="KW-0378">Hydrolase</keyword>
<keyword evidence="9" id="KW-0862">Zinc</keyword>
<dbReference type="InterPro" id="IPR004026">
    <property type="entry name" value="Ada_DNA_repair_Zn-bd"/>
</dbReference>
<dbReference type="SUPFAM" id="SSF55945">
    <property type="entry name" value="TATA-box binding protein-like"/>
    <property type="match status" value="1"/>
</dbReference>
<dbReference type="EMBL" id="CP032698">
    <property type="protein sequence ID" value="AYG79514.1"/>
    <property type="molecule type" value="Genomic_DNA"/>
</dbReference>
<dbReference type="GO" id="GO:0003700">
    <property type="term" value="F:DNA-binding transcription factor activity"/>
    <property type="evidence" value="ECO:0007669"/>
    <property type="project" value="InterPro"/>
</dbReference>
<keyword evidence="10" id="KW-0805">Transcription regulation</keyword>
<dbReference type="FunFam" id="1.10.10.60:FF:000281">
    <property type="entry name" value="DNA-3-methyladenine glycosylase 2"/>
    <property type="match status" value="1"/>
</dbReference>
<dbReference type="GO" id="GO:0008270">
    <property type="term" value="F:zinc ion binding"/>
    <property type="evidence" value="ECO:0007669"/>
    <property type="project" value="InterPro"/>
</dbReference>
<dbReference type="FunFam" id="3.30.310.20:FF:000001">
    <property type="entry name" value="DNA-3-methyladenine glycosylase 2"/>
    <property type="match status" value="1"/>
</dbReference>
<keyword evidence="15" id="KW-0511">Multifunctional enzyme</keyword>
<dbReference type="SMART" id="SM01009">
    <property type="entry name" value="AlkA_N"/>
    <property type="match status" value="1"/>
</dbReference>
<dbReference type="AlphaFoldDB" id="A0A387H7W3"/>
<evidence type="ECO:0000256" key="3">
    <source>
        <dbReference type="ARBA" id="ARBA00012000"/>
    </source>
</evidence>
<dbReference type="PANTHER" id="PTHR43003">
    <property type="entry name" value="DNA-3-METHYLADENINE GLYCOSYLASE"/>
    <property type="match status" value="1"/>
</dbReference>
<dbReference type="Pfam" id="PF06029">
    <property type="entry name" value="AlkA_N"/>
    <property type="match status" value="1"/>
</dbReference>
<dbReference type="Gene3D" id="1.10.340.30">
    <property type="entry name" value="Hypothetical protein, domain 2"/>
    <property type="match status" value="1"/>
</dbReference>
<dbReference type="Gene3D" id="1.10.10.60">
    <property type="entry name" value="Homeodomain-like"/>
    <property type="match status" value="1"/>
</dbReference>
<dbReference type="SMART" id="SM00478">
    <property type="entry name" value="ENDO3c"/>
    <property type="match status" value="1"/>
</dbReference>
<evidence type="ECO:0000256" key="5">
    <source>
        <dbReference type="ARBA" id="ARBA00022679"/>
    </source>
</evidence>
<dbReference type="InterPro" id="IPR009057">
    <property type="entry name" value="Homeodomain-like_sf"/>
</dbReference>
<dbReference type="PROSITE" id="PS01124">
    <property type="entry name" value="HTH_ARAC_FAMILY_2"/>
    <property type="match status" value="1"/>
</dbReference>
<evidence type="ECO:0000256" key="15">
    <source>
        <dbReference type="ARBA" id="ARBA00023268"/>
    </source>
</evidence>
<evidence type="ECO:0000256" key="2">
    <source>
        <dbReference type="ARBA" id="ARBA00001947"/>
    </source>
</evidence>
<evidence type="ECO:0000256" key="7">
    <source>
        <dbReference type="ARBA" id="ARBA00022763"/>
    </source>
</evidence>
<dbReference type="InterPro" id="IPR003265">
    <property type="entry name" value="HhH-GPD_domain"/>
</dbReference>
<dbReference type="GO" id="GO:0005737">
    <property type="term" value="C:cytoplasm"/>
    <property type="evidence" value="ECO:0007669"/>
    <property type="project" value="TreeGrafter"/>
</dbReference>
<dbReference type="InterPro" id="IPR037046">
    <property type="entry name" value="AlkA_N_sf"/>
</dbReference>
<keyword evidence="12" id="KW-0010">Activator</keyword>
<dbReference type="GO" id="GO:0032993">
    <property type="term" value="C:protein-DNA complex"/>
    <property type="evidence" value="ECO:0007669"/>
    <property type="project" value="TreeGrafter"/>
</dbReference>
<dbReference type="EC" id="3.2.2.21" evidence="3"/>
<evidence type="ECO:0000256" key="9">
    <source>
        <dbReference type="ARBA" id="ARBA00022833"/>
    </source>
</evidence>
<evidence type="ECO:0000256" key="22">
    <source>
        <dbReference type="ARBA" id="ARBA00076837"/>
    </source>
</evidence>
<evidence type="ECO:0000256" key="16">
    <source>
        <dbReference type="ARBA" id="ARBA00051439"/>
    </source>
</evidence>
<dbReference type="SUPFAM" id="SSF57884">
    <property type="entry name" value="Ada DNA repair protein, N-terminal domain (N-Ada 10)"/>
    <property type="match status" value="1"/>
</dbReference>
<keyword evidence="11" id="KW-0238">DNA-binding</keyword>
<dbReference type="InterPro" id="IPR011257">
    <property type="entry name" value="DNA_glycosylase"/>
</dbReference>
<dbReference type="PROSITE" id="PS00041">
    <property type="entry name" value="HTH_ARAC_FAMILY_1"/>
    <property type="match status" value="1"/>
</dbReference>
<evidence type="ECO:0000256" key="20">
    <source>
        <dbReference type="ARBA" id="ARBA00067013"/>
    </source>
</evidence>
<feature type="domain" description="HTH araC/xylS-type" evidence="23">
    <location>
        <begin position="95"/>
        <end position="193"/>
    </location>
</feature>
<evidence type="ECO:0000256" key="14">
    <source>
        <dbReference type="ARBA" id="ARBA00023204"/>
    </source>
</evidence>
<evidence type="ECO:0000259" key="23">
    <source>
        <dbReference type="PROSITE" id="PS01124"/>
    </source>
</evidence>
<evidence type="ECO:0000313" key="24">
    <source>
        <dbReference type="EMBL" id="AYG79514.1"/>
    </source>
</evidence>
<dbReference type="GO" id="GO:0043565">
    <property type="term" value="F:sequence-specific DNA binding"/>
    <property type="evidence" value="ECO:0007669"/>
    <property type="project" value="InterPro"/>
</dbReference>
<dbReference type="GO" id="GO:0008168">
    <property type="term" value="F:methyltransferase activity"/>
    <property type="evidence" value="ECO:0007669"/>
    <property type="project" value="UniProtKB-KW"/>
</dbReference>
<reference evidence="24 25" key="1">
    <citation type="submission" date="2018-10" db="EMBL/GenBank/DDBJ databases">
        <title>Relationship between Morphology and Antimicrobial Activity in Streptomyces.</title>
        <authorList>
            <person name="Kang H.J."/>
            <person name="Kim S.B."/>
        </authorList>
    </citation>
    <scope>NUCLEOTIDE SEQUENCE [LARGE SCALE GENOMIC DNA]</scope>
    <source>
        <strain evidence="24 25">BH38</strain>
    </source>
</reference>
<organism evidence="24 25">
    <name type="scientific">Streptomyces hundungensis</name>
    <dbReference type="NCBI Taxonomy" id="1077946"/>
    <lineage>
        <taxon>Bacteria</taxon>
        <taxon>Bacillati</taxon>
        <taxon>Actinomycetota</taxon>
        <taxon>Actinomycetes</taxon>
        <taxon>Kitasatosporales</taxon>
        <taxon>Streptomycetaceae</taxon>
        <taxon>Streptomyces</taxon>
    </lineage>
</organism>
<dbReference type="InterPro" id="IPR023170">
    <property type="entry name" value="HhH_base_excis_C"/>
</dbReference>
<dbReference type="Pfam" id="PF02805">
    <property type="entry name" value="Ada_Zn_binding"/>
    <property type="match status" value="1"/>
</dbReference>
<dbReference type="FunFam" id="1.10.340.30:FF:000008">
    <property type="entry name" value="DNA-3-methyladenine glycosylase 2"/>
    <property type="match status" value="1"/>
</dbReference>
<dbReference type="EC" id="2.1.1.n11" evidence="20"/>
<dbReference type="GO" id="GO:0008725">
    <property type="term" value="F:DNA-3-methyladenine glycosylase activity"/>
    <property type="evidence" value="ECO:0007669"/>
    <property type="project" value="TreeGrafter"/>
</dbReference>
<dbReference type="InterPro" id="IPR018060">
    <property type="entry name" value="HTH_AraC"/>
</dbReference>
<evidence type="ECO:0000256" key="6">
    <source>
        <dbReference type="ARBA" id="ARBA00022723"/>
    </source>
</evidence>
<dbReference type="InterPro" id="IPR051912">
    <property type="entry name" value="Alkylbase_DNA_Glycosylase/TA"/>
</dbReference>
<dbReference type="GO" id="GO:0032131">
    <property type="term" value="F:alkylated DNA binding"/>
    <property type="evidence" value="ECO:0007669"/>
    <property type="project" value="TreeGrafter"/>
</dbReference>
<keyword evidence="25" id="KW-1185">Reference proteome</keyword>
<dbReference type="SUPFAM" id="SSF46689">
    <property type="entry name" value="Homeodomain-like"/>
    <property type="match status" value="1"/>
</dbReference>
<dbReference type="GO" id="GO:0006285">
    <property type="term" value="P:base-excision repair, AP site formation"/>
    <property type="evidence" value="ECO:0007669"/>
    <property type="project" value="TreeGrafter"/>
</dbReference>
<dbReference type="Pfam" id="PF12833">
    <property type="entry name" value="HTH_18"/>
    <property type="match status" value="1"/>
</dbReference>
<dbReference type="GO" id="GO:0043916">
    <property type="term" value="F:DNA-7-methylguanine glycosylase activity"/>
    <property type="evidence" value="ECO:0007669"/>
    <property type="project" value="TreeGrafter"/>
</dbReference>
<comment type="catalytic activity">
    <reaction evidence="1">
        <text>Hydrolysis of alkylated DNA, releasing 3-methyladenine, 3-methylguanine, 7-methylguanine and 7-methyladenine.</text>
        <dbReference type="EC" id="3.2.2.21"/>
    </reaction>
</comment>
<comment type="function">
    <text evidence="18">The methylation of Alka by methylphosphotriesters in DNA leads to its activation as a transcriptional regulator that activates the transcription of its own gene and other alkylation resistance genes.</text>
</comment>
<dbReference type="InterPro" id="IPR018062">
    <property type="entry name" value="HTH_AraC-typ_CS"/>
</dbReference>
<evidence type="ECO:0000256" key="17">
    <source>
        <dbReference type="ARBA" id="ARBA00056940"/>
    </source>
</evidence>
<keyword evidence="7" id="KW-0227">DNA damage</keyword>
<dbReference type="GO" id="GO:0006307">
    <property type="term" value="P:DNA alkylation repair"/>
    <property type="evidence" value="ECO:0007669"/>
    <property type="project" value="TreeGrafter"/>
</dbReference>
<gene>
    <name evidence="24" type="primary">alkA_1</name>
    <name evidence="24" type="ORF">DWB77_01629</name>
</gene>
<dbReference type="PANTHER" id="PTHR43003:SF13">
    <property type="entry name" value="DNA-3-METHYLADENINE GLYCOSYLASE 2"/>
    <property type="match status" value="1"/>
</dbReference>
<name>A0A387H7W3_9ACTN</name>
<proteinExistence type="inferred from homology"/>
<dbReference type="Pfam" id="PF00730">
    <property type="entry name" value="HhH-GPD"/>
    <property type="match status" value="1"/>
</dbReference>
<comment type="function">
    <text evidence="17">Is involved in the adaptive response to alkylation damage in DNA caused by alkylating agents. Repairs the Sp diastereomer of DNA methylphosphotriester lesions by a direct and irreversible transfer of the methyl group to one of its own cysteine residues. Also catalyzes the hydrolysis of the deoxyribose N-glycosidic bond to excise 3-methyladenine, 3-methylguanine, 7-methylguanine, O2-methylthymine, and O2-methylcytosine from the damaged DNA polymer formed by alkylation lesions.</text>
</comment>
<dbReference type="Gene3D" id="3.30.310.20">
    <property type="entry name" value="DNA-3-methyladenine glycosylase AlkA, N-terminal domain"/>
    <property type="match status" value="1"/>
</dbReference>
<dbReference type="InterPro" id="IPR010316">
    <property type="entry name" value="AlkA_N"/>
</dbReference>
<sequence length="497" mass="54020">MAPVAPAPMHTDTERCVRAVQSKDARFDGWFFTAVLTTRIYCRPSCPVVPPKVENMTFYPSAAACQQAGFRACKRCRPDTTPGSPEWNARADSVARAMRLIRDGVVDREGVPGLAARLGYSARQIERQLLAELGAGPLALARAQRAQTARLLIETTPLPMAEVAFAAGFSSIRTFNDTVREVFALAPSELRTRAARGVARQTPGAITLRLPFRAPLTPDNLFGHLAATGVPGVEEWRDGSFRRTLSLPYGHGIAELTPQPEHIGCVLRLTDLRDLTIAISRCRWMLDLDADPVAVDDRLRADPLLAPLVDKAPGRRVPRTVDAEEFAVRAVLGQQVSTAAARTHAARLVVAHGQAIDDPTGGLTHLFPTPDRLAELDPQNLALPRSRRTTLTTLVAALADGTLRLGLDSDWDRARAQLMELPGFGPWTVEAIAMRALGDPDAFLPTDLGMRRAAQNLGLPSTPAALTARAAAWRPWRAYAVQYLWATEAHAINHLPA</sequence>
<accession>A0A387H7W3</accession>
<keyword evidence="13" id="KW-0804">Transcription</keyword>
<dbReference type="SUPFAM" id="SSF48150">
    <property type="entry name" value="DNA-glycosylase"/>
    <property type="match status" value="1"/>
</dbReference>
<evidence type="ECO:0000256" key="19">
    <source>
        <dbReference type="ARBA" id="ARBA00061609"/>
    </source>
</evidence>
<dbReference type="Gene3D" id="3.40.10.10">
    <property type="entry name" value="DNA Methylphosphotriester Repair Domain"/>
    <property type="match status" value="1"/>
</dbReference>
<comment type="cofactor">
    <cofactor evidence="2">
        <name>Zn(2+)</name>
        <dbReference type="ChEBI" id="CHEBI:29105"/>
    </cofactor>
</comment>
<comment type="catalytic activity">
    <reaction evidence="16">
        <text>(2'-deoxyribonucleoside 5'-methylphosphotriester)-DNA + L-cysteinyl-[protein] = 2'-deoxyribonucleotide-DNA + S-methyl-L-cysteinyl-[protein] + H(+)</text>
        <dbReference type="Rhea" id="RHEA:56324"/>
        <dbReference type="Rhea" id="RHEA-COMP:10131"/>
        <dbReference type="Rhea" id="RHEA-COMP:10132"/>
        <dbReference type="Rhea" id="RHEA-COMP:14462"/>
        <dbReference type="Rhea" id="RHEA-COMP:14463"/>
        <dbReference type="ChEBI" id="CHEBI:15378"/>
        <dbReference type="ChEBI" id="CHEBI:29950"/>
        <dbReference type="ChEBI" id="CHEBI:82612"/>
        <dbReference type="ChEBI" id="CHEBI:140284"/>
        <dbReference type="ChEBI" id="CHEBI:140286"/>
        <dbReference type="EC" id="2.1.1.n11"/>
    </reaction>
</comment>
<evidence type="ECO:0000256" key="1">
    <source>
        <dbReference type="ARBA" id="ARBA00000086"/>
    </source>
</evidence>
<dbReference type="SMART" id="SM00342">
    <property type="entry name" value="HTH_ARAC"/>
    <property type="match status" value="1"/>
</dbReference>
<protein>
    <recommendedName>
        <fullName evidence="21">Probable bifunctional transcriptional activator/DNA repair enzyme AlkA</fullName>
        <ecNumber evidence="20">2.1.1.n11</ecNumber>
        <ecNumber evidence="3">3.2.2.21</ecNumber>
    </recommendedName>
    <alternativeName>
        <fullName evidence="22">Regulatory protein AlkA</fullName>
    </alternativeName>
</protein>
<dbReference type="InterPro" id="IPR035451">
    <property type="entry name" value="Ada-like_dom_sf"/>
</dbReference>
<evidence type="ECO:0000256" key="11">
    <source>
        <dbReference type="ARBA" id="ARBA00023125"/>
    </source>
</evidence>
<evidence type="ECO:0000256" key="21">
    <source>
        <dbReference type="ARBA" id="ARBA00069917"/>
    </source>
</evidence>
<dbReference type="Proteomes" id="UP000271554">
    <property type="component" value="Chromosome"/>
</dbReference>
<evidence type="ECO:0000256" key="18">
    <source>
        <dbReference type="ARBA" id="ARBA00058238"/>
    </source>
</evidence>
<comment type="similarity">
    <text evidence="19">In the C-terminal section; belongs to the alkylbase DNA glycosidase AlkA family.</text>
</comment>
<keyword evidence="4" id="KW-0489">Methyltransferase</keyword>
<dbReference type="CDD" id="cd00056">
    <property type="entry name" value="ENDO3c"/>
    <property type="match status" value="1"/>
</dbReference>
<evidence type="ECO:0000256" key="12">
    <source>
        <dbReference type="ARBA" id="ARBA00023159"/>
    </source>
</evidence>